<dbReference type="EMBL" id="JACWEZ010000022">
    <property type="protein sequence ID" value="MBD1224674.1"/>
    <property type="molecule type" value="Genomic_DNA"/>
</dbReference>
<dbReference type="PIRSF" id="PIRSF018968">
    <property type="entry name" value="ABC_permease_BceB"/>
    <property type="match status" value="1"/>
</dbReference>
<keyword evidence="3 6" id="KW-0812">Transmembrane</keyword>
<dbReference type="RefSeq" id="WP_189779324.1">
    <property type="nucleotide sequence ID" value="NZ_JACWEZ010000022.1"/>
</dbReference>
<keyword evidence="9" id="KW-1185">Reference proteome</keyword>
<keyword evidence="4 6" id="KW-1133">Transmembrane helix</keyword>
<organism evidence="8 9">
    <name type="scientific">Virgibacillus halodenitrificans</name>
    <name type="common">Bacillus halodenitrificans</name>
    <dbReference type="NCBI Taxonomy" id="1482"/>
    <lineage>
        <taxon>Bacteria</taxon>
        <taxon>Bacillati</taxon>
        <taxon>Bacillota</taxon>
        <taxon>Bacilli</taxon>
        <taxon>Bacillales</taxon>
        <taxon>Bacillaceae</taxon>
        <taxon>Virgibacillus</taxon>
    </lineage>
</organism>
<keyword evidence="2 6" id="KW-1003">Cell membrane</keyword>
<protein>
    <submittedName>
        <fullName evidence="8">ABC transporter permease</fullName>
    </submittedName>
</protein>
<feature type="domain" description="ABC3 transporter permease C-terminal" evidence="7">
    <location>
        <begin position="59"/>
        <end position="178"/>
    </location>
</feature>
<evidence type="ECO:0000256" key="6">
    <source>
        <dbReference type="PIRNR" id="PIRNR018968"/>
    </source>
</evidence>
<evidence type="ECO:0000259" key="7">
    <source>
        <dbReference type="Pfam" id="PF02687"/>
    </source>
</evidence>
<gene>
    <name evidence="8" type="ORF">IC602_18835</name>
</gene>
<keyword evidence="6" id="KW-0813">Transport</keyword>
<feature type="transmembrane region" description="Helical" evidence="6">
    <location>
        <begin position="510"/>
        <end position="531"/>
    </location>
</feature>
<comment type="similarity">
    <text evidence="6">Belongs to the ABC-4 integral membrane protein family.</text>
</comment>
<evidence type="ECO:0000313" key="9">
    <source>
        <dbReference type="Proteomes" id="UP000621631"/>
    </source>
</evidence>
<evidence type="ECO:0000256" key="3">
    <source>
        <dbReference type="ARBA" id="ARBA00022692"/>
    </source>
</evidence>
<evidence type="ECO:0000256" key="2">
    <source>
        <dbReference type="ARBA" id="ARBA00022475"/>
    </source>
</evidence>
<sequence length="629" mass="71046">MTFRQFVVNNVLRNKRLYAAYFLSSMFTVLIFFTFAVFAFHPALNGDGINPKAIYGMGVAGGIIYLFSLFFVLYSMSSFLQSRKKEFGLLMLQGMSMRQIRMMVFLENMLIGVLATVVGILLGLLFAKAILLIAENILIIEQALHFYFPLLAILITFVSFLLLFLFISFFVTFFLRSKKLTELIKGSTKPKTEPKASLLLTVIAGLLLLVGYVTALYVKGVFVVYAMLPVIVVVTIGTYLLFTQLSVFIIGRLKKRKQIFWSKTNMLLLSDLSFRMKDNARTFFMVAIISTVAFSAIGTLFGFQTYLTGGVKEANPYTFSYTTNDDDGKSKKPEDVEAIERVLEENKIDASRATAHLKYYDIGRDREVLIASESMYNTFADLLDKKQVQIEEGKAMVVKENFAMISDPSMQVDLIDKPLKLKNGEEVQPTREMNSIVLPEMQAYYVVSNEDYKQLPKPLYETEQIFWKAAPGQEDAVIQAGLTLSEQIPPYKFQAIDASIYTINKSYGPILFIGLFIGIVFFVSAGSFLYFRLYSDLDEDKVKFKSIAKLGLTEKELGKVINRQTGLLFFAPIIVALLHGAVALTALSHLFDYNLVKESSMVLGGFLLIQIVYFILVRFLYIKQIKSAL</sequence>
<accession>A0ABR7VW36</accession>
<feature type="transmembrane region" description="Helical" evidence="6">
    <location>
        <begin position="20"/>
        <end position="41"/>
    </location>
</feature>
<name>A0ABR7VW36_VIRHA</name>
<feature type="transmembrane region" description="Helical" evidence="6">
    <location>
        <begin position="53"/>
        <end position="74"/>
    </location>
</feature>
<comment type="subcellular location">
    <subcellularLocation>
        <location evidence="1 6">Cell membrane</location>
        <topology evidence="1 6">Multi-pass membrane protein</topology>
    </subcellularLocation>
</comment>
<evidence type="ECO:0000256" key="4">
    <source>
        <dbReference type="ARBA" id="ARBA00022989"/>
    </source>
</evidence>
<feature type="transmembrane region" description="Helical" evidence="6">
    <location>
        <begin position="283"/>
        <end position="303"/>
    </location>
</feature>
<feature type="transmembrane region" description="Helical" evidence="6">
    <location>
        <begin position="105"/>
        <end position="134"/>
    </location>
</feature>
<dbReference type="PANTHER" id="PTHR46795">
    <property type="entry name" value="ABC TRANSPORTER PERMEASE-RELATED-RELATED"/>
    <property type="match status" value="1"/>
</dbReference>
<dbReference type="InterPro" id="IPR052536">
    <property type="entry name" value="ABC-4_Integral_Memb_Prot"/>
</dbReference>
<dbReference type="InterPro" id="IPR027022">
    <property type="entry name" value="ABC_permease_BceB-typ"/>
</dbReference>
<comment type="caution">
    <text evidence="8">The sequence shown here is derived from an EMBL/GenBank/DDBJ whole genome shotgun (WGS) entry which is preliminary data.</text>
</comment>
<dbReference type="PANTHER" id="PTHR46795:SF2">
    <property type="entry name" value="ABC TRANSPORTER, PERMEASE PROTEIN"/>
    <property type="match status" value="1"/>
</dbReference>
<feature type="transmembrane region" description="Helical" evidence="6">
    <location>
        <begin position="196"/>
        <end position="218"/>
    </location>
</feature>
<feature type="transmembrane region" description="Helical" evidence="6">
    <location>
        <begin position="603"/>
        <end position="621"/>
    </location>
</feature>
<keyword evidence="5 6" id="KW-0472">Membrane</keyword>
<dbReference type="Pfam" id="PF02687">
    <property type="entry name" value="FtsX"/>
    <property type="match status" value="1"/>
</dbReference>
<evidence type="ECO:0000256" key="1">
    <source>
        <dbReference type="ARBA" id="ARBA00004651"/>
    </source>
</evidence>
<feature type="transmembrane region" description="Helical" evidence="6">
    <location>
        <begin position="567"/>
        <end position="591"/>
    </location>
</feature>
<feature type="transmembrane region" description="Helical" evidence="6">
    <location>
        <begin position="146"/>
        <end position="175"/>
    </location>
</feature>
<dbReference type="InterPro" id="IPR003838">
    <property type="entry name" value="ABC3_permease_C"/>
</dbReference>
<evidence type="ECO:0000256" key="5">
    <source>
        <dbReference type="ARBA" id="ARBA00023136"/>
    </source>
</evidence>
<proteinExistence type="inferred from homology"/>
<reference evidence="8 9" key="1">
    <citation type="submission" date="2020-09" db="EMBL/GenBank/DDBJ databases">
        <title>Draft Genome Sequences of Oil-Oxidizing Bacteria Halomonas titanicae, Marinobacter lutaoensis, and Virgibacillus halodenitrificans Isolated from Highly Saline Environments.</title>
        <authorList>
            <person name="Grouzdev D.S."/>
            <person name="Sokolova D.S."/>
            <person name="Semenova E.M."/>
            <person name="Borzenkov I.A."/>
            <person name="Bidzhieva S.K."/>
            <person name="Poltaraus A.B."/>
            <person name="Nazina T.N."/>
        </authorList>
    </citation>
    <scope>NUCLEOTIDE SEQUENCE [LARGE SCALE GENOMIC DNA]</scope>
    <source>
        <strain evidence="8 9">VKM B-3472D</strain>
    </source>
</reference>
<dbReference type="Proteomes" id="UP000621631">
    <property type="component" value="Unassembled WGS sequence"/>
</dbReference>
<evidence type="ECO:0000313" key="8">
    <source>
        <dbReference type="EMBL" id="MBD1224674.1"/>
    </source>
</evidence>
<feature type="transmembrane region" description="Helical" evidence="6">
    <location>
        <begin position="224"/>
        <end position="250"/>
    </location>
</feature>